<feature type="transmembrane region" description="Helical" evidence="1">
    <location>
        <begin position="12"/>
        <end position="31"/>
    </location>
</feature>
<keyword evidence="1" id="KW-0812">Transmembrane</keyword>
<dbReference type="Proteomes" id="UP000019441">
    <property type="component" value="Chromosome"/>
</dbReference>
<evidence type="ECO:0000313" key="2">
    <source>
        <dbReference type="EMBL" id="AHJ33462.1"/>
    </source>
</evidence>
<name>A0A806LGW5_LACPA</name>
<dbReference type="AlphaFoldDB" id="A0A806LGW5"/>
<accession>A0A806LGW5</accession>
<proteinExistence type="predicted"/>
<sequence>MTIFLAIQLYEKFCIFGVSIVRLLATWRLVIVKVFF</sequence>
<gene>
    <name evidence="2" type="ORF">AF91_09750</name>
</gene>
<dbReference type="EMBL" id="CP007122">
    <property type="protein sequence ID" value="AHJ33462.1"/>
    <property type="molecule type" value="Genomic_DNA"/>
</dbReference>
<protein>
    <submittedName>
        <fullName evidence="2">Uncharacterized protein</fullName>
    </submittedName>
</protein>
<evidence type="ECO:0000313" key="3">
    <source>
        <dbReference type="Proteomes" id="UP000019441"/>
    </source>
</evidence>
<evidence type="ECO:0000256" key="1">
    <source>
        <dbReference type="SAM" id="Phobius"/>
    </source>
</evidence>
<organism evidence="2 3">
    <name type="scientific">Lacticaseibacillus paracasei N1115</name>
    <dbReference type="NCBI Taxonomy" id="1446494"/>
    <lineage>
        <taxon>Bacteria</taxon>
        <taxon>Bacillati</taxon>
        <taxon>Bacillota</taxon>
        <taxon>Bacilli</taxon>
        <taxon>Lactobacillales</taxon>
        <taxon>Lactobacillaceae</taxon>
        <taxon>Lacticaseibacillus</taxon>
    </lineage>
</organism>
<reference evidence="2 3" key="1">
    <citation type="journal article" date="2014" name="Genome Announc.">
        <title>Whole Genome Sequence of the Probiotic Strain Lactobacillus paracasei N1115, Isolated from Traditional Chinese Fermented Milk.</title>
        <authorList>
            <person name="Wang S."/>
            <person name="Zhu H."/>
            <person name="He F."/>
            <person name="Luo Y."/>
            <person name="Kang Z."/>
            <person name="Lu C."/>
            <person name="Feng L."/>
            <person name="Lu X."/>
            <person name="Xue Y."/>
            <person name="Wang H."/>
        </authorList>
    </citation>
    <scope>NUCLEOTIDE SEQUENCE [LARGE SCALE GENOMIC DNA]</scope>
    <source>
        <strain evidence="2 3">N1115</strain>
    </source>
</reference>
<keyword evidence="1" id="KW-0472">Membrane</keyword>
<dbReference type="KEGG" id="lpq:AF91_09750"/>
<keyword evidence="1" id="KW-1133">Transmembrane helix</keyword>